<feature type="domain" description="Asparagine synthetase" evidence="5">
    <location>
        <begin position="213"/>
        <end position="541"/>
    </location>
</feature>
<dbReference type="Gene3D" id="3.40.50.620">
    <property type="entry name" value="HUPs"/>
    <property type="match status" value="1"/>
</dbReference>
<comment type="catalytic activity">
    <reaction evidence="4">
        <text>L-aspartate + L-glutamine + ATP + H2O = L-asparagine + L-glutamate + AMP + diphosphate + H(+)</text>
        <dbReference type="Rhea" id="RHEA:12228"/>
        <dbReference type="ChEBI" id="CHEBI:15377"/>
        <dbReference type="ChEBI" id="CHEBI:15378"/>
        <dbReference type="ChEBI" id="CHEBI:29985"/>
        <dbReference type="ChEBI" id="CHEBI:29991"/>
        <dbReference type="ChEBI" id="CHEBI:30616"/>
        <dbReference type="ChEBI" id="CHEBI:33019"/>
        <dbReference type="ChEBI" id="CHEBI:58048"/>
        <dbReference type="ChEBI" id="CHEBI:58359"/>
        <dbReference type="ChEBI" id="CHEBI:456215"/>
        <dbReference type="EC" id="6.3.5.4"/>
    </reaction>
</comment>
<evidence type="ECO:0000256" key="3">
    <source>
        <dbReference type="ARBA" id="ARBA00012737"/>
    </source>
</evidence>
<accession>A0ABQ6GY75</accession>
<dbReference type="InterPro" id="IPR001962">
    <property type="entry name" value="Asn_synthase"/>
</dbReference>
<dbReference type="Pfam" id="PF00733">
    <property type="entry name" value="Asn_synthase"/>
    <property type="match status" value="1"/>
</dbReference>
<evidence type="ECO:0000259" key="5">
    <source>
        <dbReference type="Pfam" id="PF00733"/>
    </source>
</evidence>
<dbReference type="Gene3D" id="3.60.20.10">
    <property type="entry name" value="Glutamine Phosphoribosylpyrophosphate, subunit 1, domain 1"/>
    <property type="match status" value="1"/>
</dbReference>
<name>A0ABQ6GY75_9GAMM</name>
<dbReference type="PANTHER" id="PTHR43284">
    <property type="entry name" value="ASPARAGINE SYNTHETASE (GLUTAMINE-HYDROLYZING)"/>
    <property type="match status" value="1"/>
</dbReference>
<comment type="pathway">
    <text evidence="1">Amino-acid biosynthesis; L-asparagine biosynthesis; L-asparagine from L-aspartate (L-Gln route): step 1/1.</text>
</comment>
<dbReference type="InterPro" id="IPR029055">
    <property type="entry name" value="Ntn_hydrolases_N"/>
</dbReference>
<sequence>MSDGFILITTKFPKTADSESYKKVTVQQNEYLLQANNCHVISDERSFLILEGYIHNYELSDIYQAFRSNDKTIFSQLDGCFCGVYIDENQVIAFNDRLGAKTVFWQKQQDGLCFTSRAALMPIFETKLCAKGAYESIHFRWLSGEQTLLESVNKLPAKHFAYFSHSAHLSSEQYWQLPVPQKSAKAPFSKKLNETKVALSNYLETISKKHKTAAIFLSGGVDSSLLAALSKEVFEKCYLITPVFPDDHNPELDTAKQFAHQLGLEHILVDIKPQAIQDNLQDLLTLIREPIRNYSSLTLMELMKNVPADADIVLYGEAADTLFGANNIHKTTKDTFRAKICKLIPHWLINSVTKYHTNYGKIAKHYKELSNIDIIFASSQINYDKKALTLVESIATELSPPIDNWEWYPQAQQKKPNIKYLKQIQLVNAPLAKHFSEAQAIAEIYDKKLAIPFMTNDIFKISQSLRYNEFFNGVTKPILRELACQYFPRELIYQRKYGFPVPFISWLQGALKELVEELHNEQELFNGKLLADCTIENHYELYWLLINWQHINHSFKQRQLSSHTN</sequence>
<dbReference type="PIRSF" id="PIRSF001589">
    <property type="entry name" value="Asn_synthetase_glu-h"/>
    <property type="match status" value="1"/>
</dbReference>
<dbReference type="Proteomes" id="UP001157186">
    <property type="component" value="Unassembled WGS sequence"/>
</dbReference>
<reference evidence="6 7" key="1">
    <citation type="submission" date="2023-03" db="EMBL/GenBank/DDBJ databases">
        <title>Draft genome sequence of Thalassotalea insulae KCTC 62186T.</title>
        <authorList>
            <person name="Sawabe T."/>
        </authorList>
    </citation>
    <scope>NUCLEOTIDE SEQUENCE [LARGE SCALE GENOMIC DNA]</scope>
    <source>
        <strain evidence="6 7">KCTC 62186</strain>
    </source>
</reference>
<dbReference type="EC" id="6.3.5.4" evidence="3"/>
<dbReference type="InterPro" id="IPR006426">
    <property type="entry name" value="Asn_synth_AEB"/>
</dbReference>
<protein>
    <recommendedName>
        <fullName evidence="3">asparagine synthase (glutamine-hydrolyzing)</fullName>
        <ecNumber evidence="3">6.3.5.4</ecNumber>
    </recommendedName>
</protein>
<dbReference type="InterPro" id="IPR051786">
    <property type="entry name" value="ASN_synthetase/amidase"/>
</dbReference>
<evidence type="ECO:0000256" key="2">
    <source>
        <dbReference type="ARBA" id="ARBA00005752"/>
    </source>
</evidence>
<evidence type="ECO:0000256" key="1">
    <source>
        <dbReference type="ARBA" id="ARBA00005187"/>
    </source>
</evidence>
<comment type="caution">
    <text evidence="6">The sequence shown here is derived from an EMBL/GenBank/DDBJ whole genome shotgun (WGS) entry which is preliminary data.</text>
</comment>
<comment type="similarity">
    <text evidence="2">Belongs to the asparagine synthetase family.</text>
</comment>
<gene>
    <name evidence="6" type="primary">asnB_4</name>
    <name evidence="6" type="ORF">tinsulaeT_28870</name>
</gene>
<proteinExistence type="inferred from homology"/>
<dbReference type="SUPFAM" id="SSF52402">
    <property type="entry name" value="Adenine nucleotide alpha hydrolases-like"/>
    <property type="match status" value="1"/>
</dbReference>
<keyword evidence="7" id="KW-1185">Reference proteome</keyword>
<evidence type="ECO:0000313" key="6">
    <source>
        <dbReference type="EMBL" id="GLX79547.1"/>
    </source>
</evidence>
<evidence type="ECO:0000256" key="4">
    <source>
        <dbReference type="ARBA" id="ARBA00048741"/>
    </source>
</evidence>
<dbReference type="CDD" id="cd01991">
    <property type="entry name" value="Asn_synthase_B_C"/>
    <property type="match status" value="1"/>
</dbReference>
<dbReference type="EMBL" id="BSST01000001">
    <property type="protein sequence ID" value="GLX79547.1"/>
    <property type="molecule type" value="Genomic_DNA"/>
</dbReference>
<organism evidence="6 7">
    <name type="scientific">Thalassotalea insulae</name>
    <dbReference type="NCBI Taxonomy" id="2056778"/>
    <lineage>
        <taxon>Bacteria</taxon>
        <taxon>Pseudomonadati</taxon>
        <taxon>Pseudomonadota</taxon>
        <taxon>Gammaproteobacteria</taxon>
        <taxon>Alteromonadales</taxon>
        <taxon>Colwelliaceae</taxon>
        <taxon>Thalassotalea</taxon>
    </lineage>
</organism>
<dbReference type="InterPro" id="IPR014729">
    <property type="entry name" value="Rossmann-like_a/b/a_fold"/>
</dbReference>
<dbReference type="RefSeq" id="WP_284245458.1">
    <property type="nucleotide sequence ID" value="NZ_BSST01000001.1"/>
</dbReference>
<dbReference type="PANTHER" id="PTHR43284:SF1">
    <property type="entry name" value="ASPARAGINE SYNTHETASE"/>
    <property type="match status" value="1"/>
</dbReference>
<dbReference type="SUPFAM" id="SSF56235">
    <property type="entry name" value="N-terminal nucleophile aminohydrolases (Ntn hydrolases)"/>
    <property type="match status" value="1"/>
</dbReference>
<evidence type="ECO:0000313" key="7">
    <source>
        <dbReference type="Proteomes" id="UP001157186"/>
    </source>
</evidence>